<gene>
    <name evidence="4" type="ORF">SE17_40645</name>
</gene>
<protein>
    <recommendedName>
        <fullName evidence="3">Response regulatory domain-containing protein</fullName>
    </recommendedName>
</protein>
<accession>A0A0P9D5F1</accession>
<dbReference type="Proteomes" id="UP000050509">
    <property type="component" value="Unassembled WGS sequence"/>
</dbReference>
<keyword evidence="5" id="KW-1185">Reference proteome</keyword>
<evidence type="ECO:0000256" key="2">
    <source>
        <dbReference type="PROSITE-ProRule" id="PRU00169"/>
    </source>
</evidence>
<dbReference type="InterPro" id="IPR011006">
    <property type="entry name" value="CheY-like_superfamily"/>
</dbReference>
<organism evidence="4 5">
    <name type="scientific">Kouleothrix aurantiaca</name>
    <dbReference type="NCBI Taxonomy" id="186479"/>
    <lineage>
        <taxon>Bacteria</taxon>
        <taxon>Bacillati</taxon>
        <taxon>Chloroflexota</taxon>
        <taxon>Chloroflexia</taxon>
        <taxon>Chloroflexales</taxon>
        <taxon>Roseiflexineae</taxon>
        <taxon>Roseiflexaceae</taxon>
        <taxon>Kouleothrix</taxon>
    </lineage>
</organism>
<evidence type="ECO:0000256" key="1">
    <source>
        <dbReference type="ARBA" id="ARBA00022553"/>
    </source>
</evidence>
<name>A0A0P9D5F1_9CHLR</name>
<evidence type="ECO:0000313" key="4">
    <source>
        <dbReference type="EMBL" id="KPV47960.1"/>
    </source>
</evidence>
<dbReference type="GO" id="GO:0000160">
    <property type="term" value="P:phosphorelay signal transduction system"/>
    <property type="evidence" value="ECO:0007669"/>
    <property type="project" value="InterPro"/>
</dbReference>
<reference evidence="4 5" key="1">
    <citation type="submission" date="2015-09" db="EMBL/GenBank/DDBJ databases">
        <title>Draft genome sequence of Kouleothrix aurantiaca JCM 19913.</title>
        <authorList>
            <person name="Hemp J."/>
        </authorList>
    </citation>
    <scope>NUCLEOTIDE SEQUENCE [LARGE SCALE GENOMIC DNA]</scope>
    <source>
        <strain evidence="4 5">COM-B</strain>
    </source>
</reference>
<dbReference type="InterPro" id="IPR001789">
    <property type="entry name" value="Sig_transdc_resp-reg_receiver"/>
</dbReference>
<evidence type="ECO:0000313" key="5">
    <source>
        <dbReference type="Proteomes" id="UP000050509"/>
    </source>
</evidence>
<dbReference type="InterPro" id="IPR050595">
    <property type="entry name" value="Bact_response_regulator"/>
</dbReference>
<dbReference type="CDD" id="cd00156">
    <property type="entry name" value="REC"/>
    <property type="match status" value="1"/>
</dbReference>
<dbReference type="EMBL" id="LJCR01003073">
    <property type="protein sequence ID" value="KPV47960.1"/>
    <property type="molecule type" value="Genomic_DNA"/>
</dbReference>
<dbReference type="PANTHER" id="PTHR44591:SF3">
    <property type="entry name" value="RESPONSE REGULATORY DOMAIN-CONTAINING PROTEIN"/>
    <property type="match status" value="1"/>
</dbReference>
<dbReference type="AlphaFoldDB" id="A0A0P9D5F1"/>
<dbReference type="SUPFAM" id="SSF52172">
    <property type="entry name" value="CheY-like"/>
    <property type="match status" value="1"/>
</dbReference>
<dbReference type="PROSITE" id="PS50110">
    <property type="entry name" value="RESPONSE_REGULATORY"/>
    <property type="match status" value="1"/>
</dbReference>
<dbReference type="SMART" id="SM00448">
    <property type="entry name" value="REC"/>
    <property type="match status" value="1"/>
</dbReference>
<keyword evidence="1 2" id="KW-0597">Phosphoprotein</keyword>
<evidence type="ECO:0000259" key="3">
    <source>
        <dbReference type="PROSITE" id="PS50110"/>
    </source>
</evidence>
<feature type="domain" description="Response regulatory" evidence="3">
    <location>
        <begin position="5"/>
        <end position="121"/>
    </location>
</feature>
<feature type="modified residue" description="4-aspartylphosphate" evidence="2">
    <location>
        <position position="56"/>
    </location>
</feature>
<dbReference type="PANTHER" id="PTHR44591">
    <property type="entry name" value="STRESS RESPONSE REGULATOR PROTEIN 1"/>
    <property type="match status" value="1"/>
</dbReference>
<sequence length="123" mass="13983">MTLHSVLIVDDEDNQRFVVEQALRGLAYDWFITTASSVTEALASIACHVPDLIITDYNMPHLNGLDLVAQIRQRQIDTRIIFMTAYSSPELRQRVERLNIDYYITKPVPLGDLRRLAAAALEP</sequence>
<dbReference type="Gene3D" id="3.40.50.2300">
    <property type="match status" value="1"/>
</dbReference>
<proteinExistence type="predicted"/>
<comment type="caution">
    <text evidence="4">The sequence shown here is derived from an EMBL/GenBank/DDBJ whole genome shotgun (WGS) entry which is preliminary data.</text>
</comment>
<dbReference type="Pfam" id="PF00072">
    <property type="entry name" value="Response_reg"/>
    <property type="match status" value="1"/>
</dbReference>